<dbReference type="InterPro" id="IPR011990">
    <property type="entry name" value="TPR-like_helical_dom_sf"/>
</dbReference>
<evidence type="ECO:0000256" key="4">
    <source>
        <dbReference type="ARBA" id="ARBA00022803"/>
    </source>
</evidence>
<comment type="subcellular location">
    <subcellularLocation>
        <location evidence="1">Membrane</location>
        <topology evidence="1">Single-pass membrane protein</topology>
    </subcellularLocation>
</comment>
<evidence type="ECO:0000256" key="3">
    <source>
        <dbReference type="ARBA" id="ARBA00022737"/>
    </source>
</evidence>
<evidence type="ECO:0000313" key="12">
    <source>
        <dbReference type="Proteomes" id="UP001371305"/>
    </source>
</evidence>
<dbReference type="RefSeq" id="WP_341403329.1">
    <property type="nucleotide sequence ID" value="NZ_JBBUKT010000002.1"/>
</dbReference>
<evidence type="ECO:0000256" key="9">
    <source>
        <dbReference type="SAM" id="MobiDB-lite"/>
    </source>
</evidence>
<dbReference type="Gene3D" id="1.10.287.1490">
    <property type="match status" value="1"/>
</dbReference>
<dbReference type="Gene3D" id="1.25.40.10">
    <property type="entry name" value="Tetratricopeptide repeat domain"/>
    <property type="match status" value="1"/>
</dbReference>
<feature type="compositionally biased region" description="Low complexity" evidence="9">
    <location>
        <begin position="197"/>
        <end position="208"/>
    </location>
</feature>
<evidence type="ECO:0000313" key="11">
    <source>
        <dbReference type="EMBL" id="MEK7949913.1"/>
    </source>
</evidence>
<keyword evidence="12" id="KW-1185">Reference proteome</keyword>
<feature type="region of interest" description="Disordered" evidence="9">
    <location>
        <begin position="143"/>
        <end position="168"/>
    </location>
</feature>
<feature type="signal peptide" evidence="10">
    <location>
        <begin position="1"/>
        <end position="28"/>
    </location>
</feature>
<evidence type="ECO:0000256" key="8">
    <source>
        <dbReference type="PROSITE-ProRule" id="PRU00339"/>
    </source>
</evidence>
<dbReference type="EMBL" id="JBBUKT010000002">
    <property type="protein sequence ID" value="MEK7949913.1"/>
    <property type="molecule type" value="Genomic_DNA"/>
</dbReference>
<dbReference type="PANTHER" id="PTHR46208:SF1">
    <property type="entry name" value="MITOCHONDRIAL IMPORT RECEPTOR SUBUNIT TOM70"/>
    <property type="match status" value="1"/>
</dbReference>
<organism evidence="11 12">
    <name type="scientific">Luteolibacter soli</name>
    <dbReference type="NCBI Taxonomy" id="3135280"/>
    <lineage>
        <taxon>Bacteria</taxon>
        <taxon>Pseudomonadati</taxon>
        <taxon>Verrucomicrobiota</taxon>
        <taxon>Verrucomicrobiia</taxon>
        <taxon>Verrucomicrobiales</taxon>
        <taxon>Verrucomicrobiaceae</taxon>
        <taxon>Luteolibacter</taxon>
    </lineage>
</organism>
<dbReference type="SUPFAM" id="SSF48452">
    <property type="entry name" value="TPR-like"/>
    <property type="match status" value="1"/>
</dbReference>
<feature type="region of interest" description="Disordered" evidence="9">
    <location>
        <begin position="28"/>
        <end position="48"/>
    </location>
</feature>
<keyword evidence="6" id="KW-0472">Membrane</keyword>
<dbReference type="InterPro" id="IPR019734">
    <property type="entry name" value="TPR_rpt"/>
</dbReference>
<dbReference type="PROSITE" id="PS50005">
    <property type="entry name" value="TPR"/>
    <property type="match status" value="1"/>
</dbReference>
<feature type="compositionally biased region" description="Basic and acidic residues" evidence="9">
    <location>
        <begin position="210"/>
        <end position="231"/>
    </location>
</feature>
<comment type="caution">
    <text evidence="11">The sequence shown here is derived from an EMBL/GenBank/DDBJ whole genome shotgun (WGS) entry which is preliminary data.</text>
</comment>
<proteinExistence type="inferred from homology"/>
<protein>
    <submittedName>
        <fullName evidence="11">Tetratricopeptide repeat protein</fullName>
    </submittedName>
</protein>
<dbReference type="Pfam" id="PF14559">
    <property type="entry name" value="TPR_19"/>
    <property type="match status" value="1"/>
</dbReference>
<evidence type="ECO:0000256" key="1">
    <source>
        <dbReference type="ARBA" id="ARBA00004167"/>
    </source>
</evidence>
<dbReference type="Proteomes" id="UP001371305">
    <property type="component" value="Unassembled WGS sequence"/>
</dbReference>
<keyword evidence="3" id="KW-0677">Repeat</keyword>
<reference evidence="11 12" key="1">
    <citation type="submission" date="2024-04" db="EMBL/GenBank/DDBJ databases">
        <title>Luteolibacter sp. isolated from soil.</title>
        <authorList>
            <person name="An J."/>
        </authorList>
    </citation>
    <scope>NUCLEOTIDE SEQUENCE [LARGE SCALE GENOMIC DNA]</scope>
    <source>
        <strain evidence="11 12">Y139</strain>
    </source>
</reference>
<evidence type="ECO:0000256" key="2">
    <source>
        <dbReference type="ARBA" id="ARBA00022692"/>
    </source>
</evidence>
<evidence type="ECO:0000256" key="6">
    <source>
        <dbReference type="ARBA" id="ARBA00023136"/>
    </source>
</evidence>
<feature type="chain" id="PRO_5046395194" evidence="10">
    <location>
        <begin position="29"/>
        <end position="751"/>
    </location>
</feature>
<sequence>MSRSRFRFPGRAGLLACAIGMAGLSATAQEQPGPIQPGPLTPSKEAPSNFDPSDVYFQGWLLSRDAEKLQGEKKYADALEKLLRARELFGKVSSYYPLWKPEMVTGRRTQTQETIDSVGPLALEENKRKNQAIAELEGGAKTGVIEGEAPRPLNNGIPAAPVQPAREVETLETRRIAELESRVKELESDLADSNKSQGQNQNQTPNPNAADREASAARDMARQRDLAQAERKRALDELAQLRSRFAEQPMQDELKSINGKLQESERQRAAVTQALSQSQKETRDARAQTDALNVERGRLAQKAADLERNLEQERKVQNDVIAGQQKQLRAMQDELRAKNDELARANQKIAGLESSLASLKKDVDALREERDGLLRERDQMKALLASEDGDRIQKVIDQNMDLAHQLRDAKEAIERLNKDHNATQDELIEAMRDLALAKDNINAFKRDKAAQDQRIEELERRLRTETAALSAKGADPAESEMLRGIIQKQLRIQERRRQSAELLVDVVGDKAEKDEKIKEALDLFKGSELALSPQEMELVKDRGHRVDDEFVFSGSRPQSEVDASIAELEGGNRPYIDAATRAFVAGRYQSCRELFEMVLDHNPGDTGTMCMQGVVQLKLSDPAEAAKAFRNATVIDSNNPYAHRMLGYSLMQTGDYAEAQEALKRSVTLAPTHAEGRVVLGKLCFDMGQEDEAEKEFKAAIDFNDAMPDPYFNLAFLYAKQGKKKQGLEFYHNALERGAAPDLALEKRLAK</sequence>
<comment type="similarity">
    <text evidence="7">Belongs to the Tom70 family.</text>
</comment>
<keyword evidence="5" id="KW-1133">Transmembrane helix</keyword>
<dbReference type="SMART" id="SM00028">
    <property type="entry name" value="TPR"/>
    <property type="match status" value="6"/>
</dbReference>
<keyword evidence="4 8" id="KW-0802">TPR repeat</keyword>
<evidence type="ECO:0000256" key="10">
    <source>
        <dbReference type="SAM" id="SignalP"/>
    </source>
</evidence>
<evidence type="ECO:0000256" key="7">
    <source>
        <dbReference type="ARBA" id="ARBA00038030"/>
    </source>
</evidence>
<keyword evidence="10" id="KW-0732">Signal</keyword>
<name>A0ABU9AQR4_9BACT</name>
<evidence type="ECO:0000256" key="5">
    <source>
        <dbReference type="ARBA" id="ARBA00022989"/>
    </source>
</evidence>
<feature type="region of interest" description="Disordered" evidence="9">
    <location>
        <begin position="184"/>
        <end position="231"/>
    </location>
</feature>
<dbReference type="PANTHER" id="PTHR46208">
    <property type="entry name" value="MITOCHONDRIAL IMPORT RECEPTOR SUBUNIT TOM70"/>
    <property type="match status" value="1"/>
</dbReference>
<feature type="repeat" description="TPR" evidence="8">
    <location>
        <begin position="640"/>
        <end position="673"/>
    </location>
</feature>
<accession>A0ABU9AQR4</accession>
<keyword evidence="2" id="KW-0812">Transmembrane</keyword>
<gene>
    <name evidence="11" type="ORF">WKV53_05385</name>
</gene>